<dbReference type="AlphaFoldDB" id="A0A8J5XKF2"/>
<evidence type="ECO:0000313" key="5">
    <source>
        <dbReference type="Proteomes" id="UP000751190"/>
    </source>
</evidence>
<protein>
    <recommendedName>
        <fullName evidence="3">CHAT domain-containing protein</fullName>
    </recommendedName>
</protein>
<comment type="caution">
    <text evidence="4">The sequence shown here is derived from an EMBL/GenBank/DDBJ whole genome shotgun (WGS) entry which is preliminary data.</text>
</comment>
<dbReference type="Pfam" id="PF13424">
    <property type="entry name" value="TPR_12"/>
    <property type="match status" value="2"/>
</dbReference>
<sequence>MSDDQAMDPEGAKQSLRQASSFSRQRKNRQPGADGKAEADYGEDALANPRALGEITSPQDALNDVVAKEAVDLYDRGLYDEAGEKWWALAEHARAHGNASQECTALHNVGTALVMMHELAEAVTCYNKALQVALHSEDRGAQVELYECLAWVYRELGHAAHAVECLNSLMHLHEEAGNAAGLVLATCGLGSIHDATGAHAEAAGFYERALELATGAQDDKAVARVLGDLGTSYVQLGEYDKGVSCYERALAMAVADGDRDREMRTHGNLAIAANLRERDEEAVGHFERAIAIAQELGEVTTETRARADLALVLRALGRYGAAVDALSAAVELARGQSDIVAVGEHLAQLGATKLKYEKDAAAAEPYLRQAVGAWRECAALLRAQLCETRVSAQARNSDNLETAEFFDARLDAFVHLQLALIELGREDEALAVAEEAHAIATRELIALGGKDHRAVGALLADGAEASTDLDARLDADGVRGAAVAAGCPLLMLTLAGDAHVLAWLVPPDASAETAFRSLDLAPALEAVGCSSLVHAVARLHEAVGVTADALDCRGSPRSSGTAADDEQPPHEPPTAAELAAAADGARAVLGALHDALLAPLLPALGGARELVVLPAGVLALVPYGALAPAAAPHEPLIARVAVATAPSAAALCAMRARARARGDERAAALVVGNATTLGTLGLAPLEHAEEEARGVAEILETAGDALGLRAELLTGSDARARAVLEAVVVRPPALLHFAVHAQPKCLALAPAGGGEEAEADDDDGLLHKDQLHMTWLASHPVVALVGSHSGGGDLCEDGVLGLPRAFVGAGARCVLSSLWAVPDESAKRLMLSWYRESVADGAPSLAIALQRAIIACARRTDGSWEELVHWAGYTLIGNCASF</sequence>
<gene>
    <name evidence="4" type="ORF">KFE25_009357</name>
</gene>
<dbReference type="Pfam" id="PF12770">
    <property type="entry name" value="CHAT"/>
    <property type="match status" value="1"/>
</dbReference>
<dbReference type="PANTHER" id="PTHR10098:SF108">
    <property type="entry name" value="TETRATRICOPEPTIDE REPEAT PROTEIN 28"/>
    <property type="match status" value="1"/>
</dbReference>
<accession>A0A8J5XKF2</accession>
<dbReference type="InterPro" id="IPR011990">
    <property type="entry name" value="TPR-like_helical_dom_sf"/>
</dbReference>
<organism evidence="4 5">
    <name type="scientific">Diacronema lutheri</name>
    <name type="common">Unicellular marine alga</name>
    <name type="synonym">Monochrysis lutheri</name>
    <dbReference type="NCBI Taxonomy" id="2081491"/>
    <lineage>
        <taxon>Eukaryota</taxon>
        <taxon>Haptista</taxon>
        <taxon>Haptophyta</taxon>
        <taxon>Pavlovophyceae</taxon>
        <taxon>Pavlovales</taxon>
        <taxon>Pavlovaceae</taxon>
        <taxon>Diacronema</taxon>
    </lineage>
</organism>
<proteinExistence type="predicted"/>
<dbReference type="SMART" id="SM00028">
    <property type="entry name" value="TPR"/>
    <property type="match status" value="6"/>
</dbReference>
<dbReference type="InterPro" id="IPR019734">
    <property type="entry name" value="TPR_rpt"/>
</dbReference>
<dbReference type="PROSITE" id="PS50005">
    <property type="entry name" value="TPR"/>
    <property type="match status" value="1"/>
</dbReference>
<dbReference type="PANTHER" id="PTHR10098">
    <property type="entry name" value="RAPSYN-RELATED"/>
    <property type="match status" value="1"/>
</dbReference>
<dbReference type="Gene3D" id="1.25.40.10">
    <property type="entry name" value="Tetratricopeptide repeat domain"/>
    <property type="match status" value="2"/>
</dbReference>
<dbReference type="InterPro" id="IPR024983">
    <property type="entry name" value="CHAT_dom"/>
</dbReference>
<keyword evidence="1" id="KW-0802">TPR repeat</keyword>
<reference evidence="4" key="1">
    <citation type="submission" date="2021-05" db="EMBL/GenBank/DDBJ databases">
        <title>The genome of the haptophyte Pavlova lutheri (Diacronema luteri, Pavlovales) - a model for lipid biosynthesis in eukaryotic algae.</title>
        <authorList>
            <person name="Hulatt C.J."/>
            <person name="Posewitz M.C."/>
        </authorList>
    </citation>
    <scope>NUCLEOTIDE SEQUENCE</scope>
    <source>
        <strain evidence="4">NIVA-4/92</strain>
    </source>
</reference>
<dbReference type="OMA" id="KAIEHHT"/>
<feature type="region of interest" description="Disordered" evidence="2">
    <location>
        <begin position="1"/>
        <end position="41"/>
    </location>
</feature>
<feature type="domain" description="CHAT" evidence="3">
    <location>
        <begin position="587"/>
        <end position="878"/>
    </location>
</feature>
<evidence type="ECO:0000256" key="2">
    <source>
        <dbReference type="SAM" id="MobiDB-lite"/>
    </source>
</evidence>
<dbReference type="EMBL" id="JAGTXO010000001">
    <property type="protein sequence ID" value="KAG8470936.1"/>
    <property type="molecule type" value="Genomic_DNA"/>
</dbReference>
<dbReference type="OrthoDB" id="5981881at2759"/>
<name>A0A8J5XKF2_DIALT</name>
<keyword evidence="5" id="KW-1185">Reference proteome</keyword>
<evidence type="ECO:0000256" key="1">
    <source>
        <dbReference type="PROSITE-ProRule" id="PRU00339"/>
    </source>
</evidence>
<evidence type="ECO:0000313" key="4">
    <source>
        <dbReference type="EMBL" id="KAG8470936.1"/>
    </source>
</evidence>
<dbReference type="Proteomes" id="UP000751190">
    <property type="component" value="Unassembled WGS sequence"/>
</dbReference>
<dbReference type="Pfam" id="PF13176">
    <property type="entry name" value="TPR_7"/>
    <property type="match status" value="1"/>
</dbReference>
<feature type="region of interest" description="Disordered" evidence="2">
    <location>
        <begin position="555"/>
        <end position="574"/>
    </location>
</feature>
<dbReference type="SUPFAM" id="SSF48452">
    <property type="entry name" value="TPR-like"/>
    <property type="match status" value="2"/>
</dbReference>
<feature type="repeat" description="TPR" evidence="1">
    <location>
        <begin position="223"/>
        <end position="256"/>
    </location>
</feature>
<evidence type="ECO:0000259" key="3">
    <source>
        <dbReference type="Pfam" id="PF12770"/>
    </source>
</evidence>